<keyword evidence="5" id="KW-0804">Transcription</keyword>
<dbReference type="PROSITE" id="PS50811">
    <property type="entry name" value="WRKY"/>
    <property type="match status" value="2"/>
</dbReference>
<evidence type="ECO:0000259" key="8">
    <source>
        <dbReference type="PROSITE" id="PS50811"/>
    </source>
</evidence>
<feature type="region of interest" description="Disordered" evidence="7">
    <location>
        <begin position="551"/>
        <end position="587"/>
    </location>
</feature>
<reference evidence="9 10" key="1">
    <citation type="submission" date="2020-08" db="EMBL/GenBank/DDBJ databases">
        <title>Plant Genome Project.</title>
        <authorList>
            <person name="Zhang R.-G."/>
        </authorList>
    </citation>
    <scope>NUCLEOTIDE SEQUENCE [LARGE SCALE GENOMIC DNA]</scope>
    <source>
        <tissue evidence="9">Rhizome</tissue>
    </source>
</reference>
<dbReference type="FunFam" id="2.20.25.80:FF:000001">
    <property type="entry name" value="WRKY transcription factor 33"/>
    <property type="match status" value="1"/>
</dbReference>
<evidence type="ECO:0000313" key="10">
    <source>
        <dbReference type="Proteomes" id="UP000734854"/>
    </source>
</evidence>
<dbReference type="GO" id="GO:0043565">
    <property type="term" value="F:sequence-specific DNA binding"/>
    <property type="evidence" value="ECO:0007669"/>
    <property type="project" value="InterPro"/>
</dbReference>
<evidence type="ECO:0000256" key="7">
    <source>
        <dbReference type="SAM" id="MobiDB-lite"/>
    </source>
</evidence>
<dbReference type="Gene3D" id="2.20.25.80">
    <property type="entry name" value="WRKY domain"/>
    <property type="match status" value="2"/>
</dbReference>
<dbReference type="AlphaFoldDB" id="A0A8J5L9D0"/>
<dbReference type="EMBL" id="JACMSC010000008">
    <property type="protein sequence ID" value="KAG6510674.1"/>
    <property type="molecule type" value="Genomic_DNA"/>
</dbReference>
<feature type="region of interest" description="Disordered" evidence="7">
    <location>
        <begin position="353"/>
        <end position="392"/>
    </location>
</feature>
<feature type="domain" description="WRKY" evidence="8">
    <location>
        <begin position="495"/>
        <end position="560"/>
    </location>
</feature>
<sequence>MMDSWLPPNPSSRTLFSNSSNEEFGSRSFSTLLVENGNLGLPWNSENQKVNVSSRIESEVGVDSLNDLSPQPKLFGDPISSSFGSLAERMATRKGFHVPKLDTVNIQSTSMVSSSETPSPYLTIPPGLSPTALFDSPALFSDTSDQPSPTSKYEFLEIRSSNAMPVSCLAMFEHNLFEDISEAFPFKTHIESDSCHSRLVKKFELPSIEGYVQMENPAEERKVEASSENFQYQPEFCIQSGSTFASDQKNTTNNAMLNQQIADSIVVSGRQNREAGLRRELSAPLGTPAEDGYNWRKYGQKQVKGSENPRSYYKCTHPNCQMKKKVERSHEGGITEIIYKGSHNHLKPNLDCRFSAPSPNPLNELKSDGSEQPDSQASFDEKPIKGSSQSGNGCQDCLGDGLEATSAAPIAAEFCDASNALQENQDGDHPSPESIDVSSAMSNDEEDDQETHGSISLSGGEETESRSRKLDSCVVEINAASRTIREPRVVIQTMSEIDILDDGYRWRKYGQKVVKGNPNPRSYYKCTNPGCTVRKHIERASHDLKSVITTYEGTHNHEVPTTRRSGHQNSGSSNVSSSNSATQSRSLLQKHEPIQDRFARFNTHTPLSTFNFPQKGQLGTATSFPFAMGQPSLSNLSMSGFNPIAAASTPIVPPVHSFPSHGHPTEAGYMMHKLDLKEEFLPDTFLPLPNSMSVYHQMISKPTCVIECRSKDGYSFSQV</sequence>
<feature type="compositionally biased region" description="Low complexity" evidence="7">
    <location>
        <begin position="567"/>
        <end position="586"/>
    </location>
</feature>
<dbReference type="FunFam" id="2.20.25.80:FF:000006">
    <property type="entry name" value="WRKY transcription factor"/>
    <property type="match status" value="1"/>
</dbReference>
<evidence type="ECO:0000256" key="3">
    <source>
        <dbReference type="ARBA" id="ARBA00023015"/>
    </source>
</evidence>
<dbReference type="PANTHER" id="PTHR31221">
    <property type="entry name" value="WRKY TRANSCRIPTION FACTOR PROTEIN 1-RELATED"/>
    <property type="match status" value="1"/>
</dbReference>
<evidence type="ECO:0000256" key="6">
    <source>
        <dbReference type="ARBA" id="ARBA00023242"/>
    </source>
</evidence>
<dbReference type="InterPro" id="IPR003657">
    <property type="entry name" value="WRKY_dom"/>
</dbReference>
<feature type="region of interest" description="Disordered" evidence="7">
    <location>
        <begin position="422"/>
        <end position="470"/>
    </location>
</feature>
<organism evidence="9 10">
    <name type="scientific">Zingiber officinale</name>
    <name type="common">Ginger</name>
    <name type="synonym">Amomum zingiber</name>
    <dbReference type="NCBI Taxonomy" id="94328"/>
    <lineage>
        <taxon>Eukaryota</taxon>
        <taxon>Viridiplantae</taxon>
        <taxon>Streptophyta</taxon>
        <taxon>Embryophyta</taxon>
        <taxon>Tracheophyta</taxon>
        <taxon>Spermatophyta</taxon>
        <taxon>Magnoliopsida</taxon>
        <taxon>Liliopsida</taxon>
        <taxon>Zingiberales</taxon>
        <taxon>Zingiberaceae</taxon>
        <taxon>Zingiber</taxon>
    </lineage>
</organism>
<dbReference type="PANTHER" id="PTHR31221:SF193">
    <property type="entry name" value="WRKY TRANSCRIPTION FACTOR PROTEIN 1-RELATED"/>
    <property type="match status" value="1"/>
</dbReference>
<proteinExistence type="predicted"/>
<feature type="compositionally biased region" description="Polar residues" evidence="7">
    <location>
        <begin position="11"/>
        <end position="21"/>
    </location>
</feature>
<dbReference type="InterPro" id="IPR044810">
    <property type="entry name" value="WRKY_plant"/>
</dbReference>
<name>A0A8J5L9D0_ZINOF</name>
<keyword evidence="3" id="KW-0805">Transcription regulation</keyword>
<keyword evidence="2" id="KW-0677">Repeat</keyword>
<dbReference type="SUPFAM" id="SSF118290">
    <property type="entry name" value="WRKY DNA-binding domain"/>
    <property type="match status" value="2"/>
</dbReference>
<dbReference type="GO" id="GO:0005634">
    <property type="term" value="C:nucleus"/>
    <property type="evidence" value="ECO:0007669"/>
    <property type="project" value="UniProtKB-SubCell"/>
</dbReference>
<protein>
    <recommendedName>
        <fullName evidence="8">WRKY domain-containing protein</fullName>
    </recommendedName>
</protein>
<feature type="domain" description="WRKY" evidence="8">
    <location>
        <begin position="290"/>
        <end position="348"/>
    </location>
</feature>
<keyword evidence="4" id="KW-0238">DNA-binding</keyword>
<gene>
    <name evidence="9" type="ORF">ZIOFF_028702</name>
</gene>
<dbReference type="GO" id="GO:0003700">
    <property type="term" value="F:DNA-binding transcription factor activity"/>
    <property type="evidence" value="ECO:0007669"/>
    <property type="project" value="InterPro"/>
</dbReference>
<evidence type="ECO:0000256" key="1">
    <source>
        <dbReference type="ARBA" id="ARBA00004123"/>
    </source>
</evidence>
<evidence type="ECO:0000256" key="5">
    <source>
        <dbReference type="ARBA" id="ARBA00023163"/>
    </source>
</evidence>
<dbReference type="InterPro" id="IPR036576">
    <property type="entry name" value="WRKY_dom_sf"/>
</dbReference>
<feature type="region of interest" description="Disordered" evidence="7">
    <location>
        <begin position="1"/>
        <end position="21"/>
    </location>
</feature>
<dbReference type="Proteomes" id="UP000734854">
    <property type="component" value="Unassembled WGS sequence"/>
</dbReference>
<accession>A0A8J5L9D0</accession>
<keyword evidence="6" id="KW-0539">Nucleus</keyword>
<comment type="caution">
    <text evidence="9">The sequence shown here is derived from an EMBL/GenBank/DDBJ whole genome shotgun (WGS) entry which is preliminary data.</text>
</comment>
<dbReference type="Pfam" id="PF03106">
    <property type="entry name" value="WRKY"/>
    <property type="match status" value="2"/>
</dbReference>
<evidence type="ECO:0000256" key="4">
    <source>
        <dbReference type="ARBA" id="ARBA00023125"/>
    </source>
</evidence>
<evidence type="ECO:0000313" key="9">
    <source>
        <dbReference type="EMBL" id="KAG6510674.1"/>
    </source>
</evidence>
<comment type="subcellular location">
    <subcellularLocation>
        <location evidence="1">Nucleus</location>
    </subcellularLocation>
</comment>
<keyword evidence="10" id="KW-1185">Reference proteome</keyword>
<dbReference type="SMART" id="SM00774">
    <property type="entry name" value="WRKY"/>
    <property type="match status" value="2"/>
</dbReference>
<evidence type="ECO:0000256" key="2">
    <source>
        <dbReference type="ARBA" id="ARBA00022737"/>
    </source>
</evidence>